<name>A0A814EX87_9BILA</name>
<dbReference type="EMBL" id="CAJNOL010000586">
    <property type="protein sequence ID" value="CAF1126436.1"/>
    <property type="molecule type" value="Genomic_DNA"/>
</dbReference>
<keyword evidence="4" id="KW-1185">Reference proteome</keyword>
<evidence type="ECO:0000313" key="1">
    <source>
        <dbReference type="EMBL" id="CAF0975098.1"/>
    </source>
</evidence>
<organism evidence="1 3">
    <name type="scientific">Rotaria sordida</name>
    <dbReference type="NCBI Taxonomy" id="392033"/>
    <lineage>
        <taxon>Eukaryota</taxon>
        <taxon>Metazoa</taxon>
        <taxon>Spiralia</taxon>
        <taxon>Gnathifera</taxon>
        <taxon>Rotifera</taxon>
        <taxon>Eurotatoria</taxon>
        <taxon>Bdelloidea</taxon>
        <taxon>Philodinida</taxon>
        <taxon>Philodinidae</taxon>
        <taxon>Rotaria</taxon>
    </lineage>
</organism>
<dbReference type="Proteomes" id="UP000663870">
    <property type="component" value="Unassembled WGS sequence"/>
</dbReference>
<dbReference type="Proteomes" id="UP000663854">
    <property type="component" value="Unassembled WGS sequence"/>
</dbReference>
<gene>
    <name evidence="2" type="ORF">JXQ802_LOCUS20483</name>
    <name evidence="1" type="ORF">PYM288_LOCUS13317</name>
</gene>
<protein>
    <submittedName>
        <fullName evidence="1">Uncharacterized protein</fullName>
    </submittedName>
</protein>
<comment type="caution">
    <text evidence="1">The sequence shown here is derived from an EMBL/GenBank/DDBJ whole genome shotgun (WGS) entry which is preliminary data.</text>
</comment>
<dbReference type="EMBL" id="CAJNOH010000264">
    <property type="protein sequence ID" value="CAF0975098.1"/>
    <property type="molecule type" value="Genomic_DNA"/>
</dbReference>
<evidence type="ECO:0000313" key="2">
    <source>
        <dbReference type="EMBL" id="CAF1126436.1"/>
    </source>
</evidence>
<accession>A0A814EX87</accession>
<sequence length="565" mass="65500">MSLSMFNNFCQNILKLIGRRLISLRITLNNVIGGWSLISSSLQSHQITLLRHLHLVDIEPYEFDKLLCNRLIKQLYTLIVDVTDGSSFHDEGIEGAYLTKVCSCVNTLRICRLPFNYYPRTHKQLLPPLMILPNLSNTNNLRILTIGMNSSRFLQRLLFCIPFIETLSIGIHDQKINKNKKFDIITLPSSIDANLLRRLSRLNLNCANNISFHQSIALLSSIFGQLTHLSLKLKTSMSLSDPFIISGDTIQQLCIDRLKPMSSYTLDLYFFANEELKEKILLKSFVQAPFTRQKRPKVIIFKNPDEDIYYNTYKFNVYTLPYNGTELTTLFTPEDLQISSQMLDNVINLYPHINKLALNNSENKTCLLDLDNCRNSLSLFVPWLLITKISINADFVGVTELEAILQLADNVHTLEIVDEDGILSPAILYNKNDLGTMVNRKIRSFGLNNCTLTLFNAEDICKLLVDQLTNLKKFWLTINDSYDHVDWNPYSIIDGENESTKRILNLIHLFIDHLQELFSLKIYFCQWTSNHTPCFPYRIRRELHHWLINRSYRLQCSCEMIQIWL</sequence>
<evidence type="ECO:0000313" key="4">
    <source>
        <dbReference type="Proteomes" id="UP000663870"/>
    </source>
</evidence>
<reference evidence="1" key="1">
    <citation type="submission" date="2021-02" db="EMBL/GenBank/DDBJ databases">
        <authorList>
            <person name="Nowell W R."/>
        </authorList>
    </citation>
    <scope>NUCLEOTIDE SEQUENCE</scope>
</reference>
<evidence type="ECO:0000313" key="3">
    <source>
        <dbReference type="Proteomes" id="UP000663854"/>
    </source>
</evidence>
<proteinExistence type="predicted"/>
<dbReference type="AlphaFoldDB" id="A0A814EX87"/>